<evidence type="ECO:0000256" key="3">
    <source>
        <dbReference type="ARBA" id="ARBA00023082"/>
    </source>
</evidence>
<dbReference type="Proteomes" id="UP000696294">
    <property type="component" value="Unassembled WGS sequence"/>
</dbReference>
<comment type="similarity">
    <text evidence="1">Belongs to the sigma-70 factor family. ECF subfamily.</text>
</comment>
<evidence type="ECO:0000256" key="2">
    <source>
        <dbReference type="ARBA" id="ARBA00023015"/>
    </source>
</evidence>
<dbReference type="PANTHER" id="PTHR30173:SF36">
    <property type="entry name" value="ECF RNA POLYMERASE SIGMA FACTOR SIGJ"/>
    <property type="match status" value="1"/>
</dbReference>
<dbReference type="InterPro" id="IPR007627">
    <property type="entry name" value="RNA_pol_sigma70_r2"/>
</dbReference>
<dbReference type="SUPFAM" id="SSF88946">
    <property type="entry name" value="Sigma2 domain of RNA polymerase sigma factors"/>
    <property type="match status" value="1"/>
</dbReference>
<evidence type="ECO:0000256" key="1">
    <source>
        <dbReference type="ARBA" id="ARBA00010641"/>
    </source>
</evidence>
<evidence type="ECO:0000313" key="7">
    <source>
        <dbReference type="EMBL" id="NJP93790.1"/>
    </source>
</evidence>
<dbReference type="EMBL" id="JAATEP010000025">
    <property type="protein sequence ID" value="NJP93790.1"/>
    <property type="molecule type" value="Genomic_DNA"/>
</dbReference>
<comment type="caution">
    <text evidence="7">The sequence shown here is derived from an EMBL/GenBank/DDBJ whole genome shotgun (WGS) entry which is preliminary data.</text>
</comment>
<gene>
    <name evidence="7" type="ORF">HCN51_30840</name>
</gene>
<organism evidence="7 8">
    <name type="scientific">Nonomuraea composti</name>
    <dbReference type="NCBI Taxonomy" id="2720023"/>
    <lineage>
        <taxon>Bacteria</taxon>
        <taxon>Bacillati</taxon>
        <taxon>Actinomycetota</taxon>
        <taxon>Actinomycetes</taxon>
        <taxon>Streptosporangiales</taxon>
        <taxon>Streptosporangiaceae</taxon>
        <taxon>Nonomuraea</taxon>
    </lineage>
</organism>
<dbReference type="PANTHER" id="PTHR30173">
    <property type="entry name" value="SIGMA 19 FACTOR"/>
    <property type="match status" value="1"/>
</dbReference>
<keyword evidence="3" id="KW-0731">Sigma factor</keyword>
<proteinExistence type="inferred from homology"/>
<name>A0ABX1B7L6_9ACTN</name>
<keyword evidence="4" id="KW-0804">Transcription</keyword>
<evidence type="ECO:0000256" key="4">
    <source>
        <dbReference type="ARBA" id="ARBA00023163"/>
    </source>
</evidence>
<keyword evidence="2" id="KW-0805">Transcription regulation</keyword>
<evidence type="ECO:0000259" key="5">
    <source>
        <dbReference type="Pfam" id="PF04542"/>
    </source>
</evidence>
<dbReference type="Gene3D" id="1.10.10.10">
    <property type="entry name" value="Winged helix-like DNA-binding domain superfamily/Winged helix DNA-binding domain"/>
    <property type="match status" value="1"/>
</dbReference>
<accession>A0ABX1B7L6</accession>
<dbReference type="Pfam" id="PF08281">
    <property type="entry name" value="Sigma70_r4_2"/>
    <property type="match status" value="1"/>
</dbReference>
<dbReference type="Pfam" id="PF04542">
    <property type="entry name" value="Sigma70_r2"/>
    <property type="match status" value="1"/>
</dbReference>
<evidence type="ECO:0000259" key="6">
    <source>
        <dbReference type="Pfam" id="PF08281"/>
    </source>
</evidence>
<dbReference type="InterPro" id="IPR013249">
    <property type="entry name" value="RNA_pol_sigma70_r4_t2"/>
</dbReference>
<dbReference type="InterPro" id="IPR036388">
    <property type="entry name" value="WH-like_DNA-bd_sf"/>
</dbReference>
<feature type="domain" description="RNA polymerase sigma factor 70 region 4 type 2" evidence="6">
    <location>
        <begin position="129"/>
        <end position="176"/>
    </location>
</feature>
<dbReference type="SUPFAM" id="SSF88659">
    <property type="entry name" value="Sigma3 and sigma4 domains of RNA polymerase sigma factors"/>
    <property type="match status" value="1"/>
</dbReference>
<evidence type="ECO:0008006" key="9">
    <source>
        <dbReference type="Google" id="ProtNLM"/>
    </source>
</evidence>
<reference evidence="7 8" key="1">
    <citation type="submission" date="2020-03" db="EMBL/GenBank/DDBJ databases">
        <title>WGS of actinomycetes isolated from Thailand.</title>
        <authorList>
            <person name="Thawai C."/>
        </authorList>
    </citation>
    <scope>NUCLEOTIDE SEQUENCE [LARGE SCALE GENOMIC DNA]</scope>
    <source>
        <strain evidence="7 8">FMUSA5-5</strain>
    </source>
</reference>
<keyword evidence="8" id="KW-1185">Reference proteome</keyword>
<dbReference type="InterPro" id="IPR013324">
    <property type="entry name" value="RNA_pol_sigma_r3/r4-like"/>
</dbReference>
<feature type="domain" description="RNA polymerase sigma-70 region 2" evidence="5">
    <location>
        <begin position="35"/>
        <end position="85"/>
    </location>
</feature>
<evidence type="ECO:0000313" key="8">
    <source>
        <dbReference type="Proteomes" id="UP000696294"/>
    </source>
</evidence>
<protein>
    <recommendedName>
        <fullName evidence="9">Sigma-70 family RNA polymerase sigma factor</fullName>
    </recommendedName>
</protein>
<dbReference type="InterPro" id="IPR013325">
    <property type="entry name" value="RNA_pol_sigma_r2"/>
</dbReference>
<dbReference type="RefSeq" id="WP_168014150.1">
    <property type="nucleotide sequence ID" value="NZ_JAATEP010000025.1"/>
</dbReference>
<sequence length="215" mass="23771">MKRLPTSSGQRSRGVGLAGPDRDDALADFLEARAVLLQIARRIVTTTDAEDVVQDTWLRWSRTDRTVVRNARAFLACTTQRLSITRTQCAYARHQIPAGLTVDDPPELGADPAQIAEDTDELRAAMAVLVVRLGPRERVAYLLREAFALPYRNVGELLGLTEPHTRQVLRRARARLASGPERSVPRAEKSRLLAVFLDAARRGDLAALADLARTN</sequence>
<dbReference type="InterPro" id="IPR052704">
    <property type="entry name" value="ECF_Sigma-70_Domain"/>
</dbReference>